<evidence type="ECO:0000313" key="1">
    <source>
        <dbReference type="EMBL" id="GEL97101.1"/>
    </source>
</evidence>
<gene>
    <name evidence="1" type="ORF">CTE05_06480</name>
</gene>
<dbReference type="AlphaFoldDB" id="A0A511JGH6"/>
<dbReference type="Proteomes" id="UP000321049">
    <property type="component" value="Unassembled WGS sequence"/>
</dbReference>
<dbReference type="RefSeq" id="WP_146844669.1">
    <property type="nucleotide sequence ID" value="NZ_BJWH01000002.1"/>
</dbReference>
<sequence length="124" mass="13079">MIGTSTCSELLSTRGASVATRYDRLLCARIDVRTEDGLHAAQAGARLVRQAVVAARAQGLRTAELTLDVGAPVTGAVLEQLRNLVDDVADVHVRRAGGTVLVEVELTPLLGRQRTQPSPRLGAA</sequence>
<dbReference type="OrthoDB" id="4829686at2"/>
<reference evidence="1 2" key="1">
    <citation type="submission" date="2019-07" db="EMBL/GenBank/DDBJ databases">
        <title>Whole genome shotgun sequence of Cellulomonas terrae NBRC 100819.</title>
        <authorList>
            <person name="Hosoyama A."/>
            <person name="Uohara A."/>
            <person name="Ohji S."/>
            <person name="Ichikawa N."/>
        </authorList>
    </citation>
    <scope>NUCLEOTIDE SEQUENCE [LARGE SCALE GENOMIC DNA]</scope>
    <source>
        <strain evidence="1 2">NBRC 100819</strain>
    </source>
</reference>
<comment type="caution">
    <text evidence="1">The sequence shown here is derived from an EMBL/GenBank/DDBJ whole genome shotgun (WGS) entry which is preliminary data.</text>
</comment>
<proteinExistence type="predicted"/>
<dbReference type="EMBL" id="BJWH01000002">
    <property type="protein sequence ID" value="GEL97101.1"/>
    <property type="molecule type" value="Genomic_DNA"/>
</dbReference>
<evidence type="ECO:0000313" key="2">
    <source>
        <dbReference type="Proteomes" id="UP000321049"/>
    </source>
</evidence>
<protein>
    <submittedName>
        <fullName evidence="1">Uncharacterized protein</fullName>
    </submittedName>
</protein>
<name>A0A511JGH6_9CELL</name>
<organism evidence="1 2">
    <name type="scientific">Cellulomonas terrae</name>
    <dbReference type="NCBI Taxonomy" id="311234"/>
    <lineage>
        <taxon>Bacteria</taxon>
        <taxon>Bacillati</taxon>
        <taxon>Actinomycetota</taxon>
        <taxon>Actinomycetes</taxon>
        <taxon>Micrococcales</taxon>
        <taxon>Cellulomonadaceae</taxon>
        <taxon>Cellulomonas</taxon>
    </lineage>
</organism>
<keyword evidence="2" id="KW-1185">Reference proteome</keyword>
<accession>A0A511JGH6</accession>